<sequence>MPENGSAQRPVDYYASLGLDSRAPSHALLAQLSHRISQTTIGPERHLMEQARAILGDVGKKQVYDQRLTNPHAKPWTPDELHELARAQPGRPAASGLGAQLAAIPRRVLAAVAGGLAVLLVLVITVASCTGGSADTTVAGDDTNRSNSGEAGDSNAGKCWRVDNTDLPSAAFKDKSDRKWQPRWVVMLTEAYDLPSSFAGMATTDWSGGRVSAVFSTPYEGLTQFQDKNVGVAWPGVSRENDILAVVDPSGKVVAEYSEADASRAPKQFSLAKPQSSGFYRVEARDGLSIPQAANGTETNMNFASAILPDAFDKSLLWVMMRGSAKLYKANLYLFADSVPLGQGADVSGCGVME</sequence>
<dbReference type="EMBL" id="BAOP01000004">
    <property type="protein sequence ID" value="GAC78790.1"/>
    <property type="molecule type" value="Genomic_DNA"/>
</dbReference>
<dbReference type="RefSeq" id="WP_008376921.1">
    <property type="nucleotide sequence ID" value="NZ_BAOP01000004.1"/>
</dbReference>
<comment type="caution">
    <text evidence="3">The sequence shown here is derived from an EMBL/GenBank/DDBJ whole genome shotgun (WGS) entry which is preliminary data.</text>
</comment>
<name>M3UHF7_GORML</name>
<keyword evidence="2" id="KW-0812">Transmembrane</keyword>
<reference evidence="3 4" key="1">
    <citation type="submission" date="2013-02" db="EMBL/GenBank/DDBJ databases">
        <title>Whole genome shotgun sequence of Gordonia malaquae NBRC 108250.</title>
        <authorList>
            <person name="Yoshida I."/>
            <person name="Hosoyama A."/>
            <person name="Tsuchikane K."/>
            <person name="Ando Y."/>
            <person name="Baba S."/>
            <person name="Ohji S."/>
            <person name="Hamada M."/>
            <person name="Tamura T."/>
            <person name="Yamazoe A."/>
            <person name="Yamazaki S."/>
            <person name="Fujita N."/>
        </authorList>
    </citation>
    <scope>NUCLEOTIDE SEQUENCE [LARGE SCALE GENOMIC DNA]</scope>
    <source>
        <strain evidence="3 4">NBRC 108250</strain>
    </source>
</reference>
<dbReference type="OrthoDB" id="4376492at2"/>
<dbReference type="STRING" id="410332.SAMN04488550_2918"/>
<keyword evidence="2" id="KW-1133">Transmembrane helix</keyword>
<dbReference type="eggNOG" id="COG2267">
    <property type="taxonomic scope" value="Bacteria"/>
</dbReference>
<evidence type="ECO:0000313" key="4">
    <source>
        <dbReference type="Proteomes" id="UP000035009"/>
    </source>
</evidence>
<keyword evidence="4" id="KW-1185">Reference proteome</keyword>
<accession>M3UHF7</accession>
<organism evidence="3 4">
    <name type="scientific">Gordonia malaquae NBRC 108250</name>
    <dbReference type="NCBI Taxonomy" id="1223542"/>
    <lineage>
        <taxon>Bacteria</taxon>
        <taxon>Bacillati</taxon>
        <taxon>Actinomycetota</taxon>
        <taxon>Actinomycetes</taxon>
        <taxon>Mycobacteriales</taxon>
        <taxon>Gordoniaceae</taxon>
        <taxon>Gordonia</taxon>
    </lineage>
</organism>
<evidence type="ECO:0000313" key="3">
    <source>
        <dbReference type="EMBL" id="GAC78790.1"/>
    </source>
</evidence>
<feature type="region of interest" description="Disordered" evidence="1">
    <location>
        <begin position="134"/>
        <end position="160"/>
    </location>
</feature>
<dbReference type="AlphaFoldDB" id="M3UHF7"/>
<protein>
    <submittedName>
        <fullName evidence="3">Uncharacterized protein</fullName>
    </submittedName>
</protein>
<dbReference type="Proteomes" id="UP000035009">
    <property type="component" value="Unassembled WGS sequence"/>
</dbReference>
<proteinExistence type="predicted"/>
<keyword evidence="2" id="KW-0472">Membrane</keyword>
<evidence type="ECO:0000256" key="2">
    <source>
        <dbReference type="SAM" id="Phobius"/>
    </source>
</evidence>
<feature type="transmembrane region" description="Helical" evidence="2">
    <location>
        <begin position="108"/>
        <end position="127"/>
    </location>
</feature>
<gene>
    <name evidence="3" type="ORF">GM1_004_02350</name>
</gene>
<evidence type="ECO:0000256" key="1">
    <source>
        <dbReference type="SAM" id="MobiDB-lite"/>
    </source>
</evidence>